<feature type="transmembrane region" description="Helical" evidence="10">
    <location>
        <begin position="344"/>
        <end position="367"/>
    </location>
</feature>
<dbReference type="Pfam" id="PF02386">
    <property type="entry name" value="TrkH"/>
    <property type="match status" value="1"/>
</dbReference>
<keyword evidence="7 10" id="KW-1133">Transmembrane helix</keyword>
<evidence type="ECO:0000256" key="4">
    <source>
        <dbReference type="ARBA" id="ARBA00022538"/>
    </source>
</evidence>
<keyword evidence="8" id="KW-0406">Ion transport</keyword>
<dbReference type="Proteomes" id="UP000032633">
    <property type="component" value="Chromosome"/>
</dbReference>
<dbReference type="InterPro" id="IPR004772">
    <property type="entry name" value="TrkH"/>
</dbReference>
<evidence type="ECO:0000256" key="8">
    <source>
        <dbReference type="ARBA" id="ARBA00023065"/>
    </source>
</evidence>
<feature type="transmembrane region" description="Helical" evidence="10">
    <location>
        <begin position="75"/>
        <end position="97"/>
    </location>
</feature>
<keyword evidence="2" id="KW-0813">Transport</keyword>
<evidence type="ECO:0000256" key="3">
    <source>
        <dbReference type="ARBA" id="ARBA00022475"/>
    </source>
</evidence>
<feature type="transmembrane region" description="Helical" evidence="10">
    <location>
        <begin position="190"/>
        <end position="214"/>
    </location>
</feature>
<feature type="transmembrane region" description="Helical" evidence="10">
    <location>
        <begin position="130"/>
        <end position="151"/>
    </location>
</feature>
<evidence type="ECO:0000256" key="2">
    <source>
        <dbReference type="ARBA" id="ARBA00022448"/>
    </source>
</evidence>
<keyword evidence="4" id="KW-0633">Potassium transport</keyword>
<comment type="subcellular location">
    <subcellularLocation>
        <location evidence="1">Cell membrane</location>
        <topology evidence="1">Multi-pass membrane protein</topology>
    </subcellularLocation>
</comment>
<dbReference type="HOGENOM" id="CLU_026429_0_1_9"/>
<keyword evidence="6" id="KW-0630">Potassium</keyword>
<sequence>MRPMMKPHLLTPPRALAGGFALIIAIGTLLLSLPVAVNGNGLPFIDALFTAVSATCVTGLTVVDTASQFSYFGKIVLLALMQIGGLGFMTTATWFAIAFNRRISLRDQLILKESMNQSNMEGLVRLAGKVFLFSAVIELCGTIGFALRWAAEMPLGQAVWHGFFHAVSIFNNGGFELFGGFTDYAEDPFINLVTIVLVIFGSLGFIVLSELIEYPKTRSLSLHSKVVLTASGILIGAGAIVLAVFEFTNARTLGTLDWEGKLLAPLFQSVGLRSAGINTLPIAELRSATQFFMILMMFVGAAPGSTGGGIKITTFVVLLAALVAMTRGREDVVLFRRRIDRGDIYRAIAVTMLSVFVVIVATLILTAVQHENFLMLLFEAASAFGTVGYSMGLTPKLSLAGKIVVIVLMFTGRVGLITFALALQPKPRKELFRYPEGKITIG</sequence>
<proteinExistence type="predicted"/>
<feature type="transmembrane region" description="Helical" evidence="10">
    <location>
        <begin position="42"/>
        <end position="63"/>
    </location>
</feature>
<keyword evidence="12" id="KW-1185">Reference proteome</keyword>
<dbReference type="PANTHER" id="PTHR32024:SF1">
    <property type="entry name" value="KTR SYSTEM POTASSIUM UPTAKE PROTEIN B"/>
    <property type="match status" value="1"/>
</dbReference>
<evidence type="ECO:0000256" key="9">
    <source>
        <dbReference type="ARBA" id="ARBA00023136"/>
    </source>
</evidence>
<protein>
    <submittedName>
        <fullName evidence="11">ATP synthase subunit J</fullName>
    </submittedName>
</protein>
<evidence type="ECO:0000256" key="5">
    <source>
        <dbReference type="ARBA" id="ARBA00022692"/>
    </source>
</evidence>
<dbReference type="KEGG" id="pbj:VN24_03690"/>
<dbReference type="GO" id="GO:0015379">
    <property type="term" value="F:potassium:chloride symporter activity"/>
    <property type="evidence" value="ECO:0007669"/>
    <property type="project" value="InterPro"/>
</dbReference>
<evidence type="ECO:0000256" key="10">
    <source>
        <dbReference type="SAM" id="Phobius"/>
    </source>
</evidence>
<dbReference type="PANTHER" id="PTHR32024">
    <property type="entry name" value="TRK SYSTEM POTASSIUM UPTAKE PROTEIN TRKG-RELATED"/>
    <property type="match status" value="1"/>
</dbReference>
<gene>
    <name evidence="11" type="ORF">VN24_03690</name>
</gene>
<evidence type="ECO:0000256" key="1">
    <source>
        <dbReference type="ARBA" id="ARBA00004651"/>
    </source>
</evidence>
<dbReference type="InterPro" id="IPR003445">
    <property type="entry name" value="Cat_transpt"/>
</dbReference>
<feature type="transmembrane region" description="Helical" evidence="10">
    <location>
        <begin position="291"/>
        <end position="324"/>
    </location>
</feature>
<dbReference type="AlphaFoldDB" id="A0A0D5NFX3"/>
<keyword evidence="9 10" id="KW-0472">Membrane</keyword>
<name>A0A0D5NFX3_9BACL</name>
<dbReference type="GO" id="GO:0005886">
    <property type="term" value="C:plasma membrane"/>
    <property type="evidence" value="ECO:0007669"/>
    <property type="project" value="UniProtKB-SubCell"/>
</dbReference>
<dbReference type="OrthoDB" id="9810952at2"/>
<evidence type="ECO:0000256" key="6">
    <source>
        <dbReference type="ARBA" id="ARBA00022958"/>
    </source>
</evidence>
<dbReference type="PATRIC" id="fig|1126833.4.peg.799"/>
<evidence type="ECO:0000256" key="7">
    <source>
        <dbReference type="ARBA" id="ARBA00022989"/>
    </source>
</evidence>
<reference evidence="11 12" key="1">
    <citation type="journal article" date="2015" name="J. Biotechnol.">
        <title>Complete genome sequence of Paenibacillus beijingensis 7188(T) (=DSM 24997(T)), a novel rhizobacterium from jujube garden soil.</title>
        <authorList>
            <person name="Kwak Y."/>
            <person name="Shin J.H."/>
        </authorList>
    </citation>
    <scope>NUCLEOTIDE SEQUENCE [LARGE SCALE GENOMIC DNA]</scope>
    <source>
        <strain evidence="11 12">DSM 24997</strain>
    </source>
</reference>
<evidence type="ECO:0000313" key="11">
    <source>
        <dbReference type="EMBL" id="AJY73877.1"/>
    </source>
</evidence>
<dbReference type="RefSeq" id="WP_045669312.1">
    <property type="nucleotide sequence ID" value="NZ_CP011058.1"/>
</dbReference>
<accession>A0A0D5NFX3</accession>
<feature type="transmembrane region" description="Helical" evidence="10">
    <location>
        <begin position="403"/>
        <end position="423"/>
    </location>
</feature>
<dbReference type="NCBIfam" id="TIGR00933">
    <property type="entry name" value="2a38"/>
    <property type="match status" value="1"/>
</dbReference>
<evidence type="ECO:0000313" key="12">
    <source>
        <dbReference type="Proteomes" id="UP000032633"/>
    </source>
</evidence>
<organism evidence="11 12">
    <name type="scientific">Paenibacillus beijingensis</name>
    <dbReference type="NCBI Taxonomy" id="1126833"/>
    <lineage>
        <taxon>Bacteria</taxon>
        <taxon>Bacillati</taxon>
        <taxon>Bacillota</taxon>
        <taxon>Bacilli</taxon>
        <taxon>Bacillales</taxon>
        <taxon>Paenibacillaceae</taxon>
        <taxon>Paenibacillus</taxon>
    </lineage>
</organism>
<dbReference type="STRING" id="1126833.VN24_03690"/>
<dbReference type="EMBL" id="CP011058">
    <property type="protein sequence ID" value="AJY73877.1"/>
    <property type="molecule type" value="Genomic_DNA"/>
</dbReference>
<keyword evidence="3" id="KW-1003">Cell membrane</keyword>
<keyword evidence="5 10" id="KW-0812">Transmembrane</keyword>
<feature type="transmembrane region" description="Helical" evidence="10">
    <location>
        <begin position="226"/>
        <end position="245"/>
    </location>
</feature>
<reference evidence="12" key="2">
    <citation type="submission" date="2015-03" db="EMBL/GenBank/DDBJ databases">
        <title>Genome sequence of Paenibacillus beijingensis strain DSM 24997T.</title>
        <authorList>
            <person name="Kwak Y."/>
            <person name="Shin J.-H."/>
        </authorList>
    </citation>
    <scope>NUCLEOTIDE SEQUENCE [LARGE SCALE GENOMIC DNA]</scope>
    <source>
        <strain evidence="12">DSM 24997</strain>
    </source>
</reference>